<dbReference type="GO" id="GO:0006897">
    <property type="term" value="P:endocytosis"/>
    <property type="evidence" value="ECO:0007669"/>
    <property type="project" value="TreeGrafter"/>
</dbReference>
<feature type="region of interest" description="Disordered" evidence="4">
    <location>
        <begin position="442"/>
        <end position="468"/>
    </location>
</feature>
<dbReference type="PANTHER" id="PTHR11566:SF66">
    <property type="entry name" value="INTERFERON-INDUCED GTP-BINDING PROTEIN MX"/>
    <property type="match status" value="1"/>
</dbReference>
<name>W9CTY7_SCLBF</name>
<dbReference type="InterPro" id="IPR001401">
    <property type="entry name" value="Dynamin_GTPase"/>
</dbReference>
<dbReference type="CDD" id="cd08771">
    <property type="entry name" value="DLP_1"/>
    <property type="match status" value="1"/>
</dbReference>
<accession>W9CTY7</accession>
<gene>
    <name evidence="7" type="ORF">SBOR_1641</name>
</gene>
<dbReference type="GO" id="GO:0005874">
    <property type="term" value="C:microtubule"/>
    <property type="evidence" value="ECO:0007669"/>
    <property type="project" value="TreeGrafter"/>
</dbReference>
<sequence length="735" mass="83085">MQQPNVFQDELVESQKPLEPNISSSLENLQTEEQRRVLDTVAKIRKCGLDSILSLPQLVVCGDQSAGKSSVLEALTEIPFPRNDNLCTRFATEIILRHGQINSITIKVIPDSSRPHAEQAAIKAFHESITDFGELPEIMDLAMKAMGISSNDIPDSQSRAFSKDVLSIEVEGPSQPQLTLVDIPGLIQTSTKGVSDRDVDLVTEITTGYISQPRTICLAVVSATNDAANQPILRRVREVDPKGDRTLGIITKPDRLPAGSGSERKFLELASNEDVFFKLGWHVLKNRSFEEGTSSLVERNASEATYFRTSNFKSLPKDHLGIDTLRNRLSLLLFEHVKEELPQLRQDLDWALLDTRCQLELLGNRRSAAAECKVYLTQLSMVYHETCKAAIKGHYEDAYFHKDADKPFSLDSPATIARLRAVVQYMNTEFCSTVRKNGHKYQIGMSDTSDTDEDTTSDKPIENTSTSTKEPILMSKAKAKQWIRQIMVKNRGQELQGNFNPLIIGELFREQSSNWEPLAKDHIEDVARVCESFLDHLLTEKCPKDVKARIWSFRVLDALKARRKAAYRELELIMEDTRGFPINYNHYYTDTIHKRRQERQKAFLADSLESAECDTDTSASIYIDKVATKFFTHIDPDMDNFSSEEALECLFAIYKVSQKTFIAIITTQVIERHIIRNLENIFSPVVVNSLSDGEVEAIASEPTSTRTQREFLEDRISKLEDGYEIFRGVMSSATR</sequence>
<feature type="coiled-coil region" evidence="3">
    <location>
        <begin position="556"/>
        <end position="614"/>
    </location>
</feature>
<dbReference type="InterPro" id="IPR022812">
    <property type="entry name" value="Dynamin"/>
</dbReference>
<dbReference type="AlphaFoldDB" id="W9CTY7"/>
<dbReference type="Gene3D" id="3.40.50.300">
    <property type="entry name" value="P-loop containing nucleotide triphosphate hydrolases"/>
    <property type="match status" value="1"/>
</dbReference>
<keyword evidence="8" id="KW-1185">Reference proteome</keyword>
<dbReference type="InterPro" id="IPR045063">
    <property type="entry name" value="Dynamin_N"/>
</dbReference>
<dbReference type="GO" id="GO:0005525">
    <property type="term" value="F:GTP binding"/>
    <property type="evidence" value="ECO:0007669"/>
    <property type="project" value="InterPro"/>
</dbReference>
<dbReference type="GO" id="GO:0016559">
    <property type="term" value="P:peroxisome fission"/>
    <property type="evidence" value="ECO:0007669"/>
    <property type="project" value="TreeGrafter"/>
</dbReference>
<protein>
    <submittedName>
        <fullName evidence="7">Putative dynamin GTPase</fullName>
    </submittedName>
</protein>
<evidence type="ECO:0000259" key="5">
    <source>
        <dbReference type="PROSITE" id="PS51388"/>
    </source>
</evidence>
<evidence type="ECO:0000256" key="4">
    <source>
        <dbReference type="SAM" id="MobiDB-lite"/>
    </source>
</evidence>
<dbReference type="EMBL" id="AYSA01000058">
    <property type="protein sequence ID" value="ESZ97970.1"/>
    <property type="molecule type" value="Genomic_DNA"/>
</dbReference>
<keyword evidence="3" id="KW-0175">Coiled coil</keyword>
<dbReference type="InterPro" id="IPR030381">
    <property type="entry name" value="G_DYNAMIN_dom"/>
</dbReference>
<evidence type="ECO:0000313" key="8">
    <source>
        <dbReference type="Proteomes" id="UP000019487"/>
    </source>
</evidence>
<dbReference type="InterPro" id="IPR000375">
    <property type="entry name" value="Dynamin_stalk"/>
</dbReference>
<dbReference type="SMART" id="SM00053">
    <property type="entry name" value="DYNc"/>
    <property type="match status" value="1"/>
</dbReference>
<dbReference type="Pfam" id="PF01031">
    <property type="entry name" value="Dynamin_M"/>
    <property type="match status" value="1"/>
</dbReference>
<feature type="domain" description="Dynamin-type G" evidence="6">
    <location>
        <begin position="52"/>
        <end position="342"/>
    </location>
</feature>
<proteinExistence type="predicted"/>
<dbReference type="OrthoDB" id="415706at2759"/>
<dbReference type="SUPFAM" id="SSF52540">
    <property type="entry name" value="P-loop containing nucleoside triphosphate hydrolases"/>
    <property type="match status" value="1"/>
</dbReference>
<dbReference type="InterPro" id="IPR027417">
    <property type="entry name" value="P-loop_NTPase"/>
</dbReference>
<keyword evidence="1" id="KW-0547">Nucleotide-binding</keyword>
<evidence type="ECO:0000256" key="2">
    <source>
        <dbReference type="ARBA" id="ARBA00023134"/>
    </source>
</evidence>
<dbReference type="PANTHER" id="PTHR11566">
    <property type="entry name" value="DYNAMIN"/>
    <property type="match status" value="1"/>
</dbReference>
<dbReference type="GO" id="GO:0000266">
    <property type="term" value="P:mitochondrial fission"/>
    <property type="evidence" value="ECO:0007669"/>
    <property type="project" value="TreeGrafter"/>
</dbReference>
<dbReference type="GO" id="GO:0016020">
    <property type="term" value="C:membrane"/>
    <property type="evidence" value="ECO:0007669"/>
    <property type="project" value="TreeGrafter"/>
</dbReference>
<dbReference type="STRING" id="1432307.W9CTY7"/>
<comment type="caution">
    <text evidence="7">The sequence shown here is derived from an EMBL/GenBank/DDBJ whole genome shotgun (WGS) entry which is preliminary data.</text>
</comment>
<dbReference type="GO" id="GO:0005739">
    <property type="term" value="C:mitochondrion"/>
    <property type="evidence" value="ECO:0007669"/>
    <property type="project" value="TreeGrafter"/>
</dbReference>
<dbReference type="HOGENOM" id="CLU_008964_7_1_1"/>
<dbReference type="GO" id="GO:0008017">
    <property type="term" value="F:microtubule binding"/>
    <property type="evidence" value="ECO:0007669"/>
    <property type="project" value="TreeGrafter"/>
</dbReference>
<dbReference type="PRINTS" id="PR00195">
    <property type="entry name" value="DYNAMIN"/>
</dbReference>
<evidence type="ECO:0000256" key="1">
    <source>
        <dbReference type="ARBA" id="ARBA00022741"/>
    </source>
</evidence>
<dbReference type="GO" id="GO:0048312">
    <property type="term" value="P:intracellular distribution of mitochondria"/>
    <property type="evidence" value="ECO:0007669"/>
    <property type="project" value="TreeGrafter"/>
</dbReference>
<dbReference type="Pfam" id="PF00350">
    <property type="entry name" value="Dynamin_N"/>
    <property type="match status" value="1"/>
</dbReference>
<evidence type="ECO:0000313" key="7">
    <source>
        <dbReference type="EMBL" id="ESZ97970.1"/>
    </source>
</evidence>
<evidence type="ECO:0000256" key="3">
    <source>
        <dbReference type="SAM" id="Coils"/>
    </source>
</evidence>
<dbReference type="InterPro" id="IPR020850">
    <property type="entry name" value="GED_dom"/>
</dbReference>
<reference evidence="7 8" key="1">
    <citation type="journal article" date="2014" name="Genome Announc.">
        <title>Draft genome sequence of Sclerotinia borealis, a psychrophilic plant pathogenic fungus.</title>
        <authorList>
            <person name="Mardanov A.V."/>
            <person name="Beletsky A.V."/>
            <person name="Kadnikov V.V."/>
            <person name="Ignatov A.N."/>
            <person name="Ravin N.V."/>
        </authorList>
    </citation>
    <scope>NUCLEOTIDE SEQUENCE [LARGE SCALE GENOMIC DNA]</scope>
    <source>
        <strain evidence="8">F-4157</strain>
    </source>
</reference>
<dbReference type="GO" id="GO:0003924">
    <property type="term" value="F:GTPase activity"/>
    <property type="evidence" value="ECO:0007669"/>
    <property type="project" value="InterPro"/>
</dbReference>
<keyword evidence="2" id="KW-0342">GTP-binding</keyword>
<dbReference type="PROSITE" id="PS51388">
    <property type="entry name" value="GED"/>
    <property type="match status" value="1"/>
</dbReference>
<evidence type="ECO:0000259" key="6">
    <source>
        <dbReference type="PROSITE" id="PS51718"/>
    </source>
</evidence>
<dbReference type="Proteomes" id="UP000019487">
    <property type="component" value="Unassembled WGS sequence"/>
</dbReference>
<organism evidence="7 8">
    <name type="scientific">Sclerotinia borealis (strain F-4128)</name>
    <dbReference type="NCBI Taxonomy" id="1432307"/>
    <lineage>
        <taxon>Eukaryota</taxon>
        <taxon>Fungi</taxon>
        <taxon>Dikarya</taxon>
        <taxon>Ascomycota</taxon>
        <taxon>Pezizomycotina</taxon>
        <taxon>Leotiomycetes</taxon>
        <taxon>Helotiales</taxon>
        <taxon>Sclerotiniaceae</taxon>
        <taxon>Sclerotinia</taxon>
    </lineage>
</organism>
<dbReference type="PROSITE" id="PS51718">
    <property type="entry name" value="G_DYNAMIN_2"/>
    <property type="match status" value="1"/>
</dbReference>
<feature type="domain" description="GED" evidence="5">
    <location>
        <begin position="643"/>
        <end position="734"/>
    </location>
</feature>
<dbReference type="FunFam" id="3.40.50.300:FF:001425">
    <property type="entry name" value="Dynamin GTPase, putative"/>
    <property type="match status" value="1"/>
</dbReference>